<dbReference type="EMBL" id="JH992965">
    <property type="protein sequence ID" value="EKX55402.1"/>
    <property type="molecule type" value="Genomic_DNA"/>
</dbReference>
<dbReference type="PaxDb" id="55529-EKX55402"/>
<dbReference type="GO" id="GO:0043634">
    <property type="term" value="P:polyadenylation-dependent ncRNA catabolic process"/>
    <property type="evidence" value="ECO:0007669"/>
    <property type="project" value="TreeGrafter"/>
</dbReference>
<dbReference type="HOGENOM" id="CLU_623255_0_0_1"/>
<dbReference type="InterPro" id="IPR043519">
    <property type="entry name" value="NT_sf"/>
</dbReference>
<name>L1K498_GUITC</name>
<feature type="domain" description="Poly(A) RNA polymerase mitochondrial-like central palm" evidence="1">
    <location>
        <begin position="97"/>
        <end position="208"/>
    </location>
</feature>
<keyword evidence="4" id="KW-1185">Reference proteome</keyword>
<organism evidence="2">
    <name type="scientific">Guillardia theta (strain CCMP2712)</name>
    <name type="common">Cryptophyte</name>
    <dbReference type="NCBI Taxonomy" id="905079"/>
    <lineage>
        <taxon>Eukaryota</taxon>
        <taxon>Cryptophyceae</taxon>
        <taxon>Pyrenomonadales</taxon>
        <taxon>Geminigeraceae</taxon>
        <taxon>Guillardia</taxon>
    </lineage>
</organism>
<dbReference type="eggNOG" id="KOG1906">
    <property type="taxonomic scope" value="Eukaryota"/>
</dbReference>
<reference evidence="3" key="3">
    <citation type="submission" date="2016-03" db="UniProtKB">
        <authorList>
            <consortium name="EnsemblProtists"/>
        </authorList>
    </citation>
    <scope>IDENTIFICATION</scope>
</reference>
<dbReference type="InterPro" id="IPR045862">
    <property type="entry name" value="Trf4-like"/>
</dbReference>
<dbReference type="Proteomes" id="UP000011087">
    <property type="component" value="Unassembled WGS sequence"/>
</dbReference>
<dbReference type="Gene3D" id="1.10.1410.10">
    <property type="match status" value="1"/>
</dbReference>
<dbReference type="Gene3D" id="3.30.460.10">
    <property type="entry name" value="Beta Polymerase, domain 2"/>
    <property type="match status" value="1"/>
</dbReference>
<dbReference type="InterPro" id="IPR054708">
    <property type="entry name" value="MTPAP-like_central"/>
</dbReference>
<dbReference type="RefSeq" id="XP_005842382.1">
    <property type="nucleotide sequence ID" value="XM_005842325.1"/>
</dbReference>
<evidence type="ECO:0000313" key="4">
    <source>
        <dbReference type="Proteomes" id="UP000011087"/>
    </source>
</evidence>
<dbReference type="STRING" id="905079.L1K498"/>
<reference evidence="2 4" key="1">
    <citation type="journal article" date="2012" name="Nature">
        <title>Algal genomes reveal evolutionary mosaicism and the fate of nucleomorphs.</title>
        <authorList>
            <consortium name="DOE Joint Genome Institute"/>
            <person name="Curtis B.A."/>
            <person name="Tanifuji G."/>
            <person name="Burki F."/>
            <person name="Gruber A."/>
            <person name="Irimia M."/>
            <person name="Maruyama S."/>
            <person name="Arias M.C."/>
            <person name="Ball S.G."/>
            <person name="Gile G.H."/>
            <person name="Hirakawa Y."/>
            <person name="Hopkins J.F."/>
            <person name="Kuo A."/>
            <person name="Rensing S.A."/>
            <person name="Schmutz J."/>
            <person name="Symeonidi A."/>
            <person name="Elias M."/>
            <person name="Eveleigh R.J."/>
            <person name="Herman E.K."/>
            <person name="Klute M.J."/>
            <person name="Nakayama T."/>
            <person name="Obornik M."/>
            <person name="Reyes-Prieto A."/>
            <person name="Armbrust E.V."/>
            <person name="Aves S.J."/>
            <person name="Beiko R.G."/>
            <person name="Coutinho P."/>
            <person name="Dacks J.B."/>
            <person name="Durnford D.G."/>
            <person name="Fast N.M."/>
            <person name="Green B.R."/>
            <person name="Grisdale C.J."/>
            <person name="Hempel F."/>
            <person name="Henrissat B."/>
            <person name="Hoppner M.P."/>
            <person name="Ishida K."/>
            <person name="Kim E."/>
            <person name="Koreny L."/>
            <person name="Kroth P.G."/>
            <person name="Liu Y."/>
            <person name="Malik S.B."/>
            <person name="Maier U.G."/>
            <person name="McRose D."/>
            <person name="Mock T."/>
            <person name="Neilson J.A."/>
            <person name="Onodera N.T."/>
            <person name="Poole A.M."/>
            <person name="Pritham E.J."/>
            <person name="Richards T.A."/>
            <person name="Rocap G."/>
            <person name="Roy S.W."/>
            <person name="Sarai C."/>
            <person name="Schaack S."/>
            <person name="Shirato S."/>
            <person name="Slamovits C.H."/>
            <person name="Spencer D.F."/>
            <person name="Suzuki S."/>
            <person name="Worden A.Z."/>
            <person name="Zauner S."/>
            <person name="Barry K."/>
            <person name="Bell C."/>
            <person name="Bharti A.K."/>
            <person name="Crow J.A."/>
            <person name="Grimwood J."/>
            <person name="Kramer R."/>
            <person name="Lindquist E."/>
            <person name="Lucas S."/>
            <person name="Salamov A."/>
            <person name="McFadden G.I."/>
            <person name="Lane C.E."/>
            <person name="Keeling P.J."/>
            <person name="Gray M.W."/>
            <person name="Grigoriev I.V."/>
            <person name="Archibald J.M."/>
        </authorList>
    </citation>
    <scope>NUCLEOTIDE SEQUENCE</scope>
    <source>
        <strain evidence="2 4">CCMP2712</strain>
    </source>
</reference>
<dbReference type="GO" id="GO:0031499">
    <property type="term" value="C:TRAMP complex"/>
    <property type="evidence" value="ECO:0007669"/>
    <property type="project" value="TreeGrafter"/>
</dbReference>
<evidence type="ECO:0000259" key="1">
    <source>
        <dbReference type="Pfam" id="PF22600"/>
    </source>
</evidence>
<dbReference type="GO" id="GO:0005730">
    <property type="term" value="C:nucleolus"/>
    <property type="evidence" value="ECO:0007669"/>
    <property type="project" value="TreeGrafter"/>
</dbReference>
<protein>
    <recommendedName>
        <fullName evidence="1">Poly(A) RNA polymerase mitochondrial-like central palm domain-containing protein</fullName>
    </recommendedName>
</protein>
<dbReference type="GO" id="GO:1990817">
    <property type="term" value="F:poly(A) RNA polymerase activity"/>
    <property type="evidence" value="ECO:0007669"/>
    <property type="project" value="InterPro"/>
</dbReference>
<dbReference type="GeneID" id="17312114"/>
<proteinExistence type="predicted"/>
<dbReference type="SUPFAM" id="SSF81301">
    <property type="entry name" value="Nucleotidyltransferase"/>
    <property type="match status" value="1"/>
</dbReference>
<dbReference type="PANTHER" id="PTHR23092">
    <property type="entry name" value="POLY(A) RNA POLYMERASE"/>
    <property type="match status" value="1"/>
</dbReference>
<dbReference type="OMA" id="RESNIHR"/>
<dbReference type="CDD" id="cd05402">
    <property type="entry name" value="NT_PAP_TUTase"/>
    <property type="match status" value="1"/>
</dbReference>
<dbReference type="KEGG" id="gtt:GUITHDRAFT_83772"/>
<sequence>MAPSLKSDISAAKAAENASGIMFSASNDTQQGSDLLSNATKSDIQDFSKTQCEISSKISDKTHKASSKRLAHYNPLRPEHHCFASMPDDRKSVTRRLHSEIVELLNQVYPTNSTRTRRQRIVDLVDEAVKSCWEGAHVEVYGSFSTDLYLPHSDVDVLVIGAKEWSIESKMKHLASRLKSMPWCRYMRSIENTSVPVIKLSADVSKISLNEGRAGDFVRKELARYEIIKPLGFIFKYFLYKLGLNDAYTGGLSSHSAILLLIFYFNLEEVSKAYTESKIPGSSQEIPADCKYGEWLLRFFQWVAEFPYKHVGISFGIGDHGVTPYFISVSNFGQGLIKLRQYDPSLPEDPDDSKGTFDRLFIGDPTDVSINVANSSFQWFLVQLSIQGAFKVLSDHQDTAPHLRIYGGVSESPSPLQNIFDPAVVQAAGKLRMAAKNAPR</sequence>
<dbReference type="Pfam" id="PF22600">
    <property type="entry name" value="MTPAP-like_central"/>
    <property type="match status" value="1"/>
</dbReference>
<dbReference type="EnsemblProtists" id="EKX55402">
    <property type="protein sequence ID" value="EKX55402"/>
    <property type="gene ID" value="GUITHDRAFT_83772"/>
</dbReference>
<accession>L1K498</accession>
<dbReference type="AlphaFoldDB" id="L1K498"/>
<dbReference type="OrthoDB" id="273917at2759"/>
<dbReference type="GO" id="GO:0003729">
    <property type="term" value="F:mRNA binding"/>
    <property type="evidence" value="ECO:0007669"/>
    <property type="project" value="TreeGrafter"/>
</dbReference>
<gene>
    <name evidence="2" type="ORF">GUITHDRAFT_83772</name>
</gene>
<dbReference type="SUPFAM" id="SSF81631">
    <property type="entry name" value="PAP/OAS1 substrate-binding domain"/>
    <property type="match status" value="1"/>
</dbReference>
<evidence type="ECO:0000313" key="2">
    <source>
        <dbReference type="EMBL" id="EKX55402.1"/>
    </source>
</evidence>
<dbReference type="GO" id="GO:0031123">
    <property type="term" value="P:RNA 3'-end processing"/>
    <property type="evidence" value="ECO:0007669"/>
    <property type="project" value="TreeGrafter"/>
</dbReference>
<dbReference type="PANTHER" id="PTHR23092:SF15">
    <property type="entry name" value="INACTIVE NON-CANONICAL POLY(A) RNA POLYMERASE PROTEIN TRF4-2-RELATED"/>
    <property type="match status" value="1"/>
</dbReference>
<evidence type="ECO:0000313" key="3">
    <source>
        <dbReference type="EnsemblProtists" id="EKX55402"/>
    </source>
</evidence>
<reference evidence="4" key="2">
    <citation type="submission" date="2012-11" db="EMBL/GenBank/DDBJ databases">
        <authorList>
            <person name="Kuo A."/>
            <person name="Curtis B.A."/>
            <person name="Tanifuji G."/>
            <person name="Burki F."/>
            <person name="Gruber A."/>
            <person name="Irimia M."/>
            <person name="Maruyama S."/>
            <person name="Arias M.C."/>
            <person name="Ball S.G."/>
            <person name="Gile G.H."/>
            <person name="Hirakawa Y."/>
            <person name="Hopkins J.F."/>
            <person name="Rensing S.A."/>
            <person name="Schmutz J."/>
            <person name="Symeonidi A."/>
            <person name="Elias M."/>
            <person name="Eveleigh R.J."/>
            <person name="Herman E.K."/>
            <person name="Klute M.J."/>
            <person name="Nakayama T."/>
            <person name="Obornik M."/>
            <person name="Reyes-Prieto A."/>
            <person name="Armbrust E.V."/>
            <person name="Aves S.J."/>
            <person name="Beiko R.G."/>
            <person name="Coutinho P."/>
            <person name="Dacks J.B."/>
            <person name="Durnford D.G."/>
            <person name="Fast N.M."/>
            <person name="Green B.R."/>
            <person name="Grisdale C."/>
            <person name="Hempe F."/>
            <person name="Henrissat B."/>
            <person name="Hoppner M.P."/>
            <person name="Ishida K.-I."/>
            <person name="Kim E."/>
            <person name="Koreny L."/>
            <person name="Kroth P.G."/>
            <person name="Liu Y."/>
            <person name="Malik S.-B."/>
            <person name="Maier U.G."/>
            <person name="McRose D."/>
            <person name="Mock T."/>
            <person name="Neilson J.A."/>
            <person name="Onodera N.T."/>
            <person name="Poole A.M."/>
            <person name="Pritham E.J."/>
            <person name="Richards T.A."/>
            <person name="Rocap G."/>
            <person name="Roy S.W."/>
            <person name="Sarai C."/>
            <person name="Schaack S."/>
            <person name="Shirato S."/>
            <person name="Slamovits C.H."/>
            <person name="Spencer D.F."/>
            <person name="Suzuki S."/>
            <person name="Worden A.Z."/>
            <person name="Zauner S."/>
            <person name="Barry K."/>
            <person name="Bell C."/>
            <person name="Bharti A.K."/>
            <person name="Crow J.A."/>
            <person name="Grimwood J."/>
            <person name="Kramer R."/>
            <person name="Lindquist E."/>
            <person name="Lucas S."/>
            <person name="Salamov A."/>
            <person name="McFadden G.I."/>
            <person name="Lane C.E."/>
            <person name="Keeling P.J."/>
            <person name="Gray M.W."/>
            <person name="Grigoriev I.V."/>
            <person name="Archibald J.M."/>
        </authorList>
    </citation>
    <scope>NUCLEOTIDE SEQUENCE</scope>
    <source>
        <strain evidence="4">CCMP2712</strain>
    </source>
</reference>